<dbReference type="PANTHER" id="PTHR43762:SF1">
    <property type="entry name" value="D-ARABINONO-1,4-LACTONE OXIDASE"/>
    <property type="match status" value="1"/>
</dbReference>
<dbReference type="InterPro" id="IPR010031">
    <property type="entry name" value="FAD_lactone_oxidase-like"/>
</dbReference>
<organism evidence="4 5">
    <name type="scientific">Microbacterium immunditiarum</name>
    <dbReference type="NCBI Taxonomy" id="337480"/>
    <lineage>
        <taxon>Bacteria</taxon>
        <taxon>Bacillati</taxon>
        <taxon>Actinomycetota</taxon>
        <taxon>Actinomycetes</taxon>
        <taxon>Micrococcales</taxon>
        <taxon>Microbacteriaceae</taxon>
        <taxon>Microbacterium</taxon>
    </lineage>
</organism>
<dbReference type="EC" id="1.1.3.41" evidence="4"/>
<dbReference type="InterPro" id="IPR016167">
    <property type="entry name" value="FAD-bd_PCMH_sub1"/>
</dbReference>
<gene>
    <name evidence="4" type="ORF">BJ991_001116</name>
</gene>
<evidence type="ECO:0000259" key="3">
    <source>
        <dbReference type="PROSITE" id="PS51387"/>
    </source>
</evidence>
<dbReference type="GO" id="GO:0080049">
    <property type="term" value="F:L-gulono-1,4-lactone dehydrogenase activity"/>
    <property type="evidence" value="ECO:0007669"/>
    <property type="project" value="TreeGrafter"/>
</dbReference>
<name>A0A7Y9KKE7_9MICO</name>
<dbReference type="EMBL" id="JACCBV010000001">
    <property type="protein sequence ID" value="NYE19088.1"/>
    <property type="molecule type" value="Genomic_DNA"/>
</dbReference>
<reference evidence="4 5" key="1">
    <citation type="submission" date="2020-07" db="EMBL/GenBank/DDBJ databases">
        <title>Sequencing the genomes of 1000 actinobacteria strains.</title>
        <authorList>
            <person name="Klenk H.-P."/>
        </authorList>
    </citation>
    <scope>NUCLEOTIDE SEQUENCE [LARGE SCALE GENOMIC DNA]</scope>
    <source>
        <strain evidence="4 5">DSM 24662</strain>
    </source>
</reference>
<feature type="domain" description="FAD-binding PCMH-type" evidence="3">
    <location>
        <begin position="10"/>
        <end position="174"/>
    </location>
</feature>
<dbReference type="SUPFAM" id="SSF56176">
    <property type="entry name" value="FAD-binding/transporter-associated domain-like"/>
    <property type="match status" value="1"/>
</dbReference>
<dbReference type="InterPro" id="IPR006094">
    <property type="entry name" value="Oxid_FAD_bind_N"/>
</dbReference>
<dbReference type="GO" id="GO:0050582">
    <property type="term" value="F:xylitol oxidase activity"/>
    <property type="evidence" value="ECO:0007669"/>
    <property type="project" value="UniProtKB-EC"/>
</dbReference>
<protein>
    <submittedName>
        <fullName evidence="4">Xylitol oxidase</fullName>
        <ecNumber evidence="4">1.1.3.41</ecNumber>
    </submittedName>
</protein>
<dbReference type="AlphaFoldDB" id="A0A7Y9KKE7"/>
<evidence type="ECO:0000256" key="1">
    <source>
        <dbReference type="ARBA" id="ARBA00023002"/>
    </source>
</evidence>
<comment type="caution">
    <text evidence="4">The sequence shown here is derived from an EMBL/GenBank/DDBJ whole genome shotgun (WGS) entry which is preliminary data.</text>
</comment>
<dbReference type="PROSITE" id="PS51387">
    <property type="entry name" value="FAD_PCMH"/>
    <property type="match status" value="1"/>
</dbReference>
<evidence type="ECO:0000256" key="2">
    <source>
        <dbReference type="SAM" id="MobiDB-lite"/>
    </source>
</evidence>
<proteinExistence type="predicted"/>
<dbReference type="Gene3D" id="3.30.70.2520">
    <property type="match status" value="1"/>
</dbReference>
<evidence type="ECO:0000313" key="4">
    <source>
        <dbReference type="EMBL" id="NYE19088.1"/>
    </source>
</evidence>
<keyword evidence="5" id="KW-1185">Reference proteome</keyword>
<dbReference type="Pfam" id="PF01565">
    <property type="entry name" value="FAD_binding_4"/>
    <property type="match status" value="1"/>
</dbReference>
<dbReference type="InterPro" id="IPR016166">
    <property type="entry name" value="FAD-bd_PCMH"/>
</dbReference>
<evidence type="ECO:0000313" key="5">
    <source>
        <dbReference type="Proteomes" id="UP000576969"/>
    </source>
</evidence>
<dbReference type="Gene3D" id="3.30.70.2530">
    <property type="match status" value="1"/>
</dbReference>
<feature type="compositionally biased region" description="Polar residues" evidence="2">
    <location>
        <begin position="429"/>
        <end position="440"/>
    </location>
</feature>
<sequence length="440" mass="47218">MSTNRNWAGNHTYRAPIVEARSVGDVQDLVRAGGRVRALGTRHSFNDLPDTTGTLVTVTGIPGNPVMDEDEGTVDMPAGMRYGDLAAWLHPRGWALHNLGSLPHISVAGAIATGTHGSGDGNGNLATAVRRIDYVDAAGQLRRTSDADPDFDGMVVGLGAYGIVVRVTLAVEPAYRVRQDVYPGPTWEMALEHLPSITGAGYSVSIFTTWTGTDVGAVWVKTRLTDDDEPVPDRLLGAPRAVGPADPSSNLTVQGGIPGPWHERLPHFRLDATPSHGDELQSEYFVDQADAPAALRAIRHLSDRIAPVLLVSELRTVAPDRLWLSGAYERSALSIHFTWQHSGRHARHQGGRSRPVRVLRPAALGKASQPRSRHPSRGVPPAAGSADALRSPRSRCGVQQRAPAKPRDPCPLTPITLQRRPAKKARMSPATSSGRSSDAK</sequence>
<dbReference type="Gene3D" id="3.30.465.10">
    <property type="match status" value="1"/>
</dbReference>
<dbReference type="Gene3D" id="3.30.43.10">
    <property type="entry name" value="Uridine Diphospho-n-acetylenolpyruvylglucosamine Reductase, domain 2"/>
    <property type="match status" value="1"/>
</dbReference>
<dbReference type="InterPro" id="IPR036318">
    <property type="entry name" value="FAD-bd_PCMH-like_sf"/>
</dbReference>
<dbReference type="GO" id="GO:0071949">
    <property type="term" value="F:FAD binding"/>
    <property type="evidence" value="ECO:0007669"/>
    <property type="project" value="InterPro"/>
</dbReference>
<accession>A0A7Y9KKE7</accession>
<dbReference type="Proteomes" id="UP000576969">
    <property type="component" value="Unassembled WGS sequence"/>
</dbReference>
<dbReference type="InterPro" id="IPR016169">
    <property type="entry name" value="FAD-bd_PCMH_sub2"/>
</dbReference>
<dbReference type="PANTHER" id="PTHR43762">
    <property type="entry name" value="L-GULONOLACTONE OXIDASE"/>
    <property type="match status" value="1"/>
</dbReference>
<keyword evidence="1 4" id="KW-0560">Oxidoreductase</keyword>
<feature type="region of interest" description="Disordered" evidence="2">
    <location>
        <begin position="363"/>
        <end position="440"/>
    </location>
</feature>